<dbReference type="InterPro" id="IPR006459">
    <property type="entry name" value="CASP/CASPL"/>
</dbReference>
<organism evidence="9">
    <name type="scientific">Salvia splendens</name>
    <name type="common">Scarlet sage</name>
    <dbReference type="NCBI Taxonomy" id="180675"/>
    <lineage>
        <taxon>Eukaryota</taxon>
        <taxon>Viridiplantae</taxon>
        <taxon>Streptophyta</taxon>
        <taxon>Embryophyta</taxon>
        <taxon>Tracheophyta</taxon>
        <taxon>Spermatophyta</taxon>
        <taxon>Magnoliopsida</taxon>
        <taxon>eudicotyledons</taxon>
        <taxon>Gunneridae</taxon>
        <taxon>Pentapetalae</taxon>
        <taxon>asterids</taxon>
        <taxon>lamiids</taxon>
        <taxon>Lamiales</taxon>
        <taxon>Lamiaceae</taxon>
        <taxon>Nepetoideae</taxon>
        <taxon>Mentheae</taxon>
        <taxon>Salviinae</taxon>
        <taxon>Salvia</taxon>
        <taxon>Salvia subgen. Calosphace</taxon>
        <taxon>core Calosphace</taxon>
    </lineage>
</organism>
<dbReference type="GO" id="GO:0005886">
    <property type="term" value="C:plasma membrane"/>
    <property type="evidence" value="ECO:0007669"/>
    <property type="project" value="UniProtKB-SubCell"/>
</dbReference>
<dbReference type="InterPro" id="IPR051506">
    <property type="entry name" value="ATOS_Transcription_Regulators"/>
</dbReference>
<feature type="domain" description="Atos-like conserved" evidence="8">
    <location>
        <begin position="388"/>
        <end position="447"/>
    </location>
</feature>
<proteinExistence type="inferred from homology"/>
<reference evidence="9" key="2">
    <citation type="submission" date="2020-08" db="EMBL/GenBank/DDBJ databases">
        <title>Plant Genome Project.</title>
        <authorList>
            <person name="Zhang R.-G."/>
        </authorList>
    </citation>
    <scope>NUCLEOTIDE SEQUENCE</scope>
    <source>
        <strain evidence="9">Huo1</strain>
        <tissue evidence="9">Leaf</tissue>
    </source>
</reference>
<dbReference type="InterPro" id="IPR025261">
    <property type="entry name" value="Atos-like_cons_dom"/>
</dbReference>
<dbReference type="InterPro" id="IPR033473">
    <property type="entry name" value="Atos-like_C"/>
</dbReference>
<dbReference type="Pfam" id="PF04535">
    <property type="entry name" value="CASP_dom"/>
    <property type="match status" value="1"/>
</dbReference>
<evidence type="ECO:0000256" key="7">
    <source>
        <dbReference type="SAM" id="Phobius"/>
    </source>
</evidence>
<dbReference type="AlphaFoldDB" id="A0A8X8Y081"/>
<keyword evidence="4 7" id="KW-0812">Transmembrane</keyword>
<accession>A0A8X8Y081</accession>
<dbReference type="NCBIfam" id="TIGR01569">
    <property type="entry name" value="A_tha_TIGR01569"/>
    <property type="match status" value="1"/>
</dbReference>
<dbReference type="PANTHER" id="PTHR13199">
    <property type="entry name" value="GH03947P"/>
    <property type="match status" value="1"/>
</dbReference>
<dbReference type="EMBL" id="PNBA02000005">
    <property type="protein sequence ID" value="KAG6423795.1"/>
    <property type="molecule type" value="Genomic_DNA"/>
</dbReference>
<comment type="similarity">
    <text evidence="2">Belongs to the Casparian strip membrane proteins (CASP) family.</text>
</comment>
<keyword evidence="6 7" id="KW-0472">Membrane</keyword>
<evidence type="ECO:0000256" key="2">
    <source>
        <dbReference type="ARBA" id="ARBA00007651"/>
    </source>
</evidence>
<evidence type="ECO:0000313" key="9">
    <source>
        <dbReference type="EMBL" id="KAG6423795.1"/>
    </source>
</evidence>
<comment type="subcellular location">
    <subcellularLocation>
        <location evidence="1">Cell membrane</location>
        <topology evidence="1">Multi-pass membrane protein</topology>
    </subcellularLocation>
</comment>
<evidence type="ECO:0000256" key="3">
    <source>
        <dbReference type="ARBA" id="ARBA00022475"/>
    </source>
</evidence>
<name>A0A8X8Y081_SALSN</name>
<evidence type="ECO:0000256" key="4">
    <source>
        <dbReference type="ARBA" id="ARBA00022692"/>
    </source>
</evidence>
<evidence type="ECO:0000256" key="1">
    <source>
        <dbReference type="ARBA" id="ARBA00004651"/>
    </source>
</evidence>
<feature type="transmembrane region" description="Helical" evidence="7">
    <location>
        <begin position="716"/>
        <end position="736"/>
    </location>
</feature>
<evidence type="ECO:0000256" key="5">
    <source>
        <dbReference type="ARBA" id="ARBA00022989"/>
    </source>
</evidence>
<feature type="transmembrane region" description="Helical" evidence="7">
    <location>
        <begin position="811"/>
        <end position="832"/>
    </location>
</feature>
<evidence type="ECO:0000256" key="6">
    <source>
        <dbReference type="ARBA" id="ARBA00023136"/>
    </source>
</evidence>
<keyword evidence="10" id="KW-1185">Reference proteome</keyword>
<dbReference type="Proteomes" id="UP000298416">
    <property type="component" value="Unassembled WGS sequence"/>
</dbReference>
<protein>
    <recommendedName>
        <fullName evidence="8">Atos-like conserved domain-containing protein</fullName>
    </recommendedName>
</protein>
<keyword evidence="3" id="KW-1003">Cell membrane</keyword>
<evidence type="ECO:0000259" key="8">
    <source>
        <dbReference type="SMART" id="SM01177"/>
    </source>
</evidence>
<reference evidence="9" key="1">
    <citation type="submission" date="2018-01" db="EMBL/GenBank/DDBJ databases">
        <authorList>
            <person name="Mao J.F."/>
        </authorList>
    </citation>
    <scope>NUCLEOTIDE SEQUENCE</scope>
    <source>
        <strain evidence="9">Huo1</strain>
        <tissue evidence="9">Leaf</tissue>
    </source>
</reference>
<gene>
    <name evidence="9" type="ORF">SASPL_114198</name>
</gene>
<dbReference type="Pfam" id="PF13889">
    <property type="entry name" value="Chromosome_seg"/>
    <property type="match status" value="1"/>
</dbReference>
<dbReference type="InterPro" id="IPR006702">
    <property type="entry name" value="CASP_dom"/>
</dbReference>
<dbReference type="PANTHER" id="PTHR13199:SF11">
    <property type="entry name" value="PROTEIN ATOSSA"/>
    <property type="match status" value="1"/>
</dbReference>
<sequence length="834" mass="91861">MGLPQVPSGNVADEVSTSGSSMIQIPTWFGGAGSFGVGERHIRQSNMTDDFQCSSLGERAKDCGTVSLPQGGVPNLQKLRIESIDKTIFLPRRGEKNIQTPASRIVGFEPNGLMNCTNKDEDKHPHSITCNANENSSSMIRKRLLSPLNGMALPDEFGGERLEIGNTAYLKDFHVRGGSHGITLKENKKAHIGNLDQGSPPSWSIPIFSRSSSLSEEDCDVNCRIITDGPLLENHGCMYQNLISSYNSITSYTGKIEAPSKDRAVSISRDALVSTPLSLSPLGPRFCGRIRNSQGSRDPKREFDESCITFKDVEQSLEGTIPSFVSFHRDENVIMSSRGLEDDEDFLLNFDHLTPESLIFIHGHNRRSTTQNAKIGRSLSGLSVRRSLVGSFEESLLSGRLASGIANQKIDGFLAVLNITGGKFSPHPQKLPFSVTSVDGDNYLLYYSSIDLSVHSSSNKCEGPTLKRSLSANGSSDDKARLKIPMKGRLQLVLSNPERTPIHTFFCNYDLSDMPAGTKTFLRQKATLAVDRGGQRDSGATNEGSLPTLSVSGDSLQQRTLCTDACSLLENDCSNIDNISFSLSGANKSKSVCCRSKVNKNATGSGVLRYAVHLRFICPHSKKSLKNCMKSKSGPSSLPSSNNMDFQGERRFYLYNEMRVVFPQRHSDSDEGKIIKEGLLKGNVVRVVTGDMLRTVRMAISKDNLNTPKSHYASQIFLRILAIATTLSAACLMITNKQATLIFGIQVVARYSYSPAFKFYAFANIAAFALSVLSLIAVFLMERKPLNSTFYFCLFLHDLVHLNLNFKPPPFTYIILTDYHCFCVSFFNRLLLFC</sequence>
<dbReference type="SMART" id="SM01177">
    <property type="entry name" value="DUF4210"/>
    <property type="match status" value="1"/>
</dbReference>
<keyword evidence="5 7" id="KW-1133">Transmembrane helix</keyword>
<feature type="transmembrane region" description="Helical" evidence="7">
    <location>
        <begin position="757"/>
        <end position="781"/>
    </location>
</feature>
<evidence type="ECO:0000313" key="10">
    <source>
        <dbReference type="Proteomes" id="UP000298416"/>
    </source>
</evidence>
<comment type="caution">
    <text evidence="9">The sequence shown here is derived from an EMBL/GenBank/DDBJ whole genome shotgun (WGS) entry which is preliminary data.</text>
</comment>